<dbReference type="GeneID" id="103325801"/>
<dbReference type="SUPFAM" id="SSF52058">
    <property type="entry name" value="L domain-like"/>
    <property type="match status" value="1"/>
</dbReference>
<dbReference type="SMART" id="SM00369">
    <property type="entry name" value="LRR_TYP"/>
    <property type="match status" value="10"/>
</dbReference>
<keyword evidence="8 12" id="KW-1133">Transmembrane helix</keyword>
<dbReference type="Pfam" id="PF13516">
    <property type="entry name" value="LRR_6"/>
    <property type="match status" value="1"/>
</dbReference>
<comment type="subcellular location">
    <subcellularLocation>
        <location evidence="1">Cell membrane</location>
        <topology evidence="1">Single-pass type I membrane protein</topology>
    </subcellularLocation>
</comment>
<organism evidence="15 16">
    <name type="scientific">Prunus mume</name>
    <name type="common">Japanese apricot</name>
    <name type="synonym">Armeniaca mume</name>
    <dbReference type="NCBI Taxonomy" id="102107"/>
    <lineage>
        <taxon>Eukaryota</taxon>
        <taxon>Viridiplantae</taxon>
        <taxon>Streptophyta</taxon>
        <taxon>Embryophyta</taxon>
        <taxon>Tracheophyta</taxon>
        <taxon>Spermatophyta</taxon>
        <taxon>Magnoliopsida</taxon>
        <taxon>eudicotyledons</taxon>
        <taxon>Gunneridae</taxon>
        <taxon>Pentapetalae</taxon>
        <taxon>rosids</taxon>
        <taxon>fabids</taxon>
        <taxon>Rosales</taxon>
        <taxon>Rosaceae</taxon>
        <taxon>Amygdaloideae</taxon>
        <taxon>Amygdaleae</taxon>
        <taxon>Prunus</taxon>
    </lineage>
</organism>
<evidence type="ECO:0000313" key="16">
    <source>
        <dbReference type="RefSeq" id="XP_008226203.1"/>
    </source>
</evidence>
<protein>
    <submittedName>
        <fullName evidence="16">Receptor-like protein 12</fullName>
    </submittedName>
</protein>
<dbReference type="RefSeq" id="XP_008226203.1">
    <property type="nucleotide sequence ID" value="XM_008227981.2"/>
</dbReference>
<dbReference type="Pfam" id="PF00560">
    <property type="entry name" value="LRR_1"/>
    <property type="match status" value="8"/>
</dbReference>
<evidence type="ECO:0000256" key="1">
    <source>
        <dbReference type="ARBA" id="ARBA00004251"/>
    </source>
</evidence>
<evidence type="ECO:0000256" key="11">
    <source>
        <dbReference type="ARBA" id="ARBA00023180"/>
    </source>
</evidence>
<gene>
    <name evidence="16" type="primary">LOC103325801</name>
</gene>
<reference evidence="16" key="2">
    <citation type="submission" date="2025-08" db="UniProtKB">
        <authorList>
            <consortium name="RefSeq"/>
        </authorList>
    </citation>
    <scope>IDENTIFICATION</scope>
</reference>
<evidence type="ECO:0000256" key="2">
    <source>
        <dbReference type="ARBA" id="ARBA00009592"/>
    </source>
</evidence>
<evidence type="ECO:0000256" key="8">
    <source>
        <dbReference type="ARBA" id="ARBA00022989"/>
    </source>
</evidence>
<dbReference type="Proteomes" id="UP000694861">
    <property type="component" value="Linkage group LG3"/>
</dbReference>
<dbReference type="InterPro" id="IPR046956">
    <property type="entry name" value="RLP23-like"/>
</dbReference>
<keyword evidence="5 12" id="KW-0812">Transmembrane</keyword>
<dbReference type="InterPro" id="IPR032675">
    <property type="entry name" value="LRR_dom_sf"/>
</dbReference>
<evidence type="ECO:0000256" key="13">
    <source>
        <dbReference type="SAM" id="SignalP"/>
    </source>
</evidence>
<dbReference type="Gene3D" id="3.80.10.10">
    <property type="entry name" value="Ribonuclease Inhibitor"/>
    <property type="match status" value="4"/>
</dbReference>
<evidence type="ECO:0000256" key="9">
    <source>
        <dbReference type="ARBA" id="ARBA00023136"/>
    </source>
</evidence>
<comment type="similarity">
    <text evidence="2">Belongs to the RLP family.</text>
</comment>
<evidence type="ECO:0000256" key="7">
    <source>
        <dbReference type="ARBA" id="ARBA00022737"/>
    </source>
</evidence>
<evidence type="ECO:0000256" key="3">
    <source>
        <dbReference type="ARBA" id="ARBA00022475"/>
    </source>
</evidence>
<dbReference type="PANTHER" id="PTHR48063">
    <property type="entry name" value="LRR RECEPTOR-LIKE KINASE"/>
    <property type="match status" value="1"/>
</dbReference>
<evidence type="ECO:0000256" key="4">
    <source>
        <dbReference type="ARBA" id="ARBA00022614"/>
    </source>
</evidence>
<keyword evidence="3" id="KW-1003">Cell membrane</keyword>
<evidence type="ECO:0000313" key="15">
    <source>
        <dbReference type="Proteomes" id="UP000694861"/>
    </source>
</evidence>
<reference evidence="15" key="1">
    <citation type="journal article" date="2012" name="Nat. Commun.">
        <title>The genome of Prunus mume.</title>
        <authorList>
            <person name="Zhang Q."/>
            <person name="Chen W."/>
            <person name="Sun L."/>
            <person name="Zhao F."/>
            <person name="Huang B."/>
            <person name="Yang W."/>
            <person name="Tao Y."/>
            <person name="Wang J."/>
            <person name="Yuan Z."/>
            <person name="Fan G."/>
            <person name="Xing Z."/>
            <person name="Han C."/>
            <person name="Pan H."/>
            <person name="Zhong X."/>
            <person name="Shi W."/>
            <person name="Liang X."/>
            <person name="Du D."/>
            <person name="Sun F."/>
            <person name="Xu Z."/>
            <person name="Hao R."/>
            <person name="Lv T."/>
            <person name="Lv Y."/>
            <person name="Zheng Z."/>
            <person name="Sun M."/>
            <person name="Luo L."/>
            <person name="Cai M."/>
            <person name="Gao Y."/>
            <person name="Wang J."/>
            <person name="Yin Y."/>
            <person name="Xu X."/>
            <person name="Cheng T."/>
            <person name="Wang J."/>
        </authorList>
    </citation>
    <scope>NUCLEOTIDE SEQUENCE [LARGE SCALE GENOMIC DNA]</scope>
</reference>
<dbReference type="InterPro" id="IPR003591">
    <property type="entry name" value="Leu-rich_rpt_typical-subtyp"/>
</dbReference>
<evidence type="ECO:0000259" key="14">
    <source>
        <dbReference type="Pfam" id="PF08263"/>
    </source>
</evidence>
<proteinExistence type="inferred from homology"/>
<dbReference type="Pfam" id="PF08263">
    <property type="entry name" value="LRRNT_2"/>
    <property type="match status" value="1"/>
</dbReference>
<keyword evidence="9 12" id="KW-0472">Membrane</keyword>
<feature type="signal peptide" evidence="13">
    <location>
        <begin position="1"/>
        <end position="25"/>
    </location>
</feature>
<feature type="domain" description="Leucine-rich repeat-containing N-terminal plant-type" evidence="14">
    <location>
        <begin position="38"/>
        <end position="75"/>
    </location>
</feature>
<feature type="transmembrane region" description="Helical" evidence="12">
    <location>
        <begin position="922"/>
        <end position="945"/>
    </location>
</feature>
<dbReference type="SMART" id="SM00368">
    <property type="entry name" value="LRR_RI"/>
    <property type="match status" value="4"/>
</dbReference>
<evidence type="ECO:0000256" key="12">
    <source>
        <dbReference type="SAM" id="Phobius"/>
    </source>
</evidence>
<sequence>MKIHHLINISHYLLLSLCLLGIGLATSTAVKPKSVCIEEERKALVSFKQDLTDPSGRLSSWVGHDCCRWEGISCNNRTGHVSQMDLRNPGPESTTDEEWDELAFEQSCLGGKINPSLLSLKHLRYLDLSLNNFERIRIPNFFGELKILRYLNISSTEFVGEIPPSLGNLSNLNYLDVSDSYQLSSKNLNWLSHLSSLKYLNLNGVNLYSNTNWLHVVNMLPSLLELHLSQCGLVSHPLSLQRINFTSLSVLDLSANDFNTSSFPSWIFNLTSLKKLDLGENSFGAHFPVELGNLKSLEYLDLSHSRLKDSGVPRVLGNLCKLKTLSLRGNNFSGGGIEEFWGSLSNCPNNTLVLESLDLSSCGLEGQLPASLGMLKSLQYLYLLYNYMNGSIPQSLGQLSQLVELDLSYNSWEGNITEAHFINLTNLKGLSICNDLDDIQKPMSLVFNVSYDWVPPFKLHSINIFNCKVGPGFGVWLQSQTELAHVTLSRTGISDSIPEEWLLKLSSQLENLDLSYNEFRGRLSSNKLMRFPKLESLNLAHNQLEGPFPLWSTNATSFDLESNLFSGPIPSSVDQLMPKLVELYLSENHLNGTIPPSICNMQYLQVLSLRSNHFSREFPHAWSLGSQIRIVDAAFNNLSGNIPTSIGLLSSLETLKLNNNNFGGKIPDSLHNCSVLKSIDLGGNKLSGSIPPWIGGSNVSILYMLRLRSNFFTGQIPRQLCNLGNLHILDLSHNNFSSTIPTCFNNLTSLARDVSNIFQDSYQEPTMLTLKGQELVYNTTIMLVKSIDLSSNNLEGEIPQEIGSLTFLGTLNLSRNQLTGNIPSIVGNMHGLETLDLSNNRLSGQIPQTLASLTFLAHLNLANNNLVGRIPLGSQLQTFTDPSIYMGNPSLCGVPLPTKCPGDDTFTTTDAKPINEDGSDKLWFYVSMALGFVLGFWGVCGTLLVKKSWRYAYFRFFDNTKDKVTLAIVLKVARLQRKFSHV</sequence>
<evidence type="ECO:0000256" key="6">
    <source>
        <dbReference type="ARBA" id="ARBA00022729"/>
    </source>
</evidence>
<keyword evidence="15" id="KW-1185">Reference proteome</keyword>
<keyword evidence="6 13" id="KW-0732">Signal</keyword>
<accession>A0ABM0NKM3</accession>
<feature type="chain" id="PRO_5045783518" evidence="13">
    <location>
        <begin position="26"/>
        <end position="982"/>
    </location>
</feature>
<keyword evidence="11" id="KW-0325">Glycoprotein</keyword>
<name>A0ABM0NKM3_PRUMU</name>
<dbReference type="PANTHER" id="PTHR48063:SF90">
    <property type="entry name" value="OS11G0565920 PROTEIN"/>
    <property type="match status" value="1"/>
</dbReference>
<keyword evidence="10" id="KW-0675">Receptor</keyword>
<dbReference type="InterPro" id="IPR001611">
    <property type="entry name" value="Leu-rich_rpt"/>
</dbReference>
<evidence type="ECO:0000256" key="5">
    <source>
        <dbReference type="ARBA" id="ARBA00022692"/>
    </source>
</evidence>
<dbReference type="PROSITE" id="PS51450">
    <property type="entry name" value="LRR"/>
    <property type="match status" value="1"/>
</dbReference>
<dbReference type="SUPFAM" id="SSF52047">
    <property type="entry name" value="RNI-like"/>
    <property type="match status" value="2"/>
</dbReference>
<dbReference type="InterPro" id="IPR013210">
    <property type="entry name" value="LRR_N_plant-typ"/>
</dbReference>
<keyword evidence="7" id="KW-0677">Repeat</keyword>
<keyword evidence="4" id="KW-0433">Leucine-rich repeat</keyword>
<dbReference type="Pfam" id="PF13855">
    <property type="entry name" value="LRR_8"/>
    <property type="match status" value="3"/>
</dbReference>
<evidence type="ECO:0000256" key="10">
    <source>
        <dbReference type="ARBA" id="ARBA00023170"/>
    </source>
</evidence>